<gene>
    <name evidence="2" type="ORF">Zm00014a_035069</name>
</gene>
<evidence type="ECO:0000256" key="1">
    <source>
        <dbReference type="SAM" id="MobiDB-lite"/>
    </source>
</evidence>
<reference evidence="2 3" key="1">
    <citation type="journal article" date="2018" name="Nat. Genet.">
        <title>Extensive intraspecific gene order and gene structural variations between Mo17 and other maize genomes.</title>
        <authorList>
            <person name="Sun S."/>
            <person name="Zhou Y."/>
            <person name="Chen J."/>
            <person name="Shi J."/>
            <person name="Zhao H."/>
            <person name="Zhao H."/>
            <person name="Song W."/>
            <person name="Zhang M."/>
            <person name="Cui Y."/>
            <person name="Dong X."/>
            <person name="Liu H."/>
            <person name="Ma X."/>
            <person name="Jiao Y."/>
            <person name="Wang B."/>
            <person name="Wei X."/>
            <person name="Stein J.C."/>
            <person name="Glaubitz J.C."/>
            <person name="Lu F."/>
            <person name="Yu G."/>
            <person name="Liang C."/>
            <person name="Fengler K."/>
            <person name="Li B."/>
            <person name="Rafalski A."/>
            <person name="Schnable P.S."/>
            <person name="Ware D.H."/>
            <person name="Buckler E.S."/>
            <person name="Lai J."/>
        </authorList>
    </citation>
    <scope>NUCLEOTIDE SEQUENCE [LARGE SCALE GENOMIC DNA]</scope>
    <source>
        <strain evidence="3">cv. Missouri 17</strain>
        <tissue evidence="2">Seedling</tissue>
    </source>
</reference>
<dbReference type="AlphaFoldDB" id="A0A3L6E3H6"/>
<organism evidence="2 3">
    <name type="scientific">Zea mays</name>
    <name type="common">Maize</name>
    <dbReference type="NCBI Taxonomy" id="4577"/>
    <lineage>
        <taxon>Eukaryota</taxon>
        <taxon>Viridiplantae</taxon>
        <taxon>Streptophyta</taxon>
        <taxon>Embryophyta</taxon>
        <taxon>Tracheophyta</taxon>
        <taxon>Spermatophyta</taxon>
        <taxon>Magnoliopsida</taxon>
        <taxon>Liliopsida</taxon>
        <taxon>Poales</taxon>
        <taxon>Poaceae</taxon>
        <taxon>PACMAD clade</taxon>
        <taxon>Panicoideae</taxon>
        <taxon>Andropogonodae</taxon>
        <taxon>Andropogoneae</taxon>
        <taxon>Tripsacinae</taxon>
        <taxon>Zea</taxon>
    </lineage>
</organism>
<feature type="region of interest" description="Disordered" evidence="1">
    <location>
        <begin position="1"/>
        <end position="48"/>
    </location>
</feature>
<feature type="compositionally biased region" description="Basic and acidic residues" evidence="1">
    <location>
        <begin position="77"/>
        <end position="86"/>
    </location>
</feature>
<protein>
    <submittedName>
        <fullName evidence="2">Uncharacterized protein</fullName>
    </submittedName>
</protein>
<accession>A0A3L6E3H6</accession>
<comment type="caution">
    <text evidence="2">The sequence shown here is derived from an EMBL/GenBank/DDBJ whole genome shotgun (WGS) entry which is preliminary data.</text>
</comment>
<evidence type="ECO:0000313" key="2">
    <source>
        <dbReference type="EMBL" id="PWZ15018.1"/>
    </source>
</evidence>
<sequence>MEGMEQRASAMGLLTAPALGKQPKGKSDVPAAKHEGAPWDRGTGSCTARKNRGAMVGCAAARASPAPWEPQGNRAPTGEEARESSRRAAARGMEV</sequence>
<evidence type="ECO:0000313" key="3">
    <source>
        <dbReference type="Proteomes" id="UP000251960"/>
    </source>
</evidence>
<feature type="region of interest" description="Disordered" evidence="1">
    <location>
        <begin position="61"/>
        <end position="95"/>
    </location>
</feature>
<dbReference type="EMBL" id="NCVQ01000008">
    <property type="protein sequence ID" value="PWZ15018.1"/>
    <property type="molecule type" value="Genomic_DNA"/>
</dbReference>
<proteinExistence type="predicted"/>
<name>A0A3L6E3H6_MAIZE</name>
<dbReference type="Proteomes" id="UP000251960">
    <property type="component" value="Chromosome 7"/>
</dbReference>
<feature type="compositionally biased region" description="Basic and acidic residues" evidence="1">
    <location>
        <begin position="25"/>
        <end position="38"/>
    </location>
</feature>